<evidence type="ECO:0000313" key="1">
    <source>
        <dbReference type="EMBL" id="KAJ0175963.1"/>
    </source>
</evidence>
<reference evidence="1 2" key="1">
    <citation type="journal article" date="2021" name="Front. Genet.">
        <title>Chromosome-Level Genome Assembly Reveals Significant Gene Expansion in the Toll and IMD Signaling Pathways of Dendrolimus kikuchii.</title>
        <authorList>
            <person name="Zhou J."/>
            <person name="Wu P."/>
            <person name="Xiong Z."/>
            <person name="Liu N."/>
            <person name="Zhao N."/>
            <person name="Ji M."/>
            <person name="Qiu Y."/>
            <person name="Yang B."/>
        </authorList>
    </citation>
    <scope>NUCLEOTIDE SEQUENCE [LARGE SCALE GENOMIC DNA]</scope>
    <source>
        <strain evidence="1">Ann1</strain>
    </source>
</reference>
<name>A0ACC1CX99_9NEOP</name>
<dbReference type="Proteomes" id="UP000824533">
    <property type="component" value="Linkage Group LG14"/>
</dbReference>
<sequence>MRTYNIFRIVATGADTLGNNDIQVHRVENGPGIYFDPKGSVKIINGQLNIIIPIDISFIYPHLNNIRDTLNTVSNLCNHSKTFKPLECENILQPLEVRFVDMVRDYNAISHLVPRRTRRSAWFGAVGTVFKNLFGTMNEDDAIQYNRAIKELQEGQTDLAHYVKQGIVLTSSTLNTFNKSITQLINNEESLNNLVVFLTDNLNNLTQASETPTIKVKIMEIVTILENSILTLSFKLEDLSNGLMFSKNNVLYPAIYSPKELFDNLNTNYRFLPSSKELPVPLEINNVHILMELSNINSFYVDGKIVFVVKIPLVNPLDFNLYHVLPLPIPLNNDTYMMIVPNTIYIGFSRDKAQYCHIENIRNCKFVGQNYICDKTYILSSVVHPTCESEIVSKTISGLPTVCPTKLISGNIEIWQELEENRWIFVISRKSKFTLDCPDENVQETNVFGSGIIEIPIGCTGYCRGIELQSKEIVKINVTHVNVDFNIIKMYNISEPQLLNTTSIPKLNIKSSNFESLLKHKESFDSLNNKLENFIKRPQATTYQHFYIPTVIYCILIISLILGYKYYKYCKVRSCEVSTSPSSDAIPEPAPTEIELTSAPRLRINP</sequence>
<keyword evidence="2" id="KW-1185">Reference proteome</keyword>
<dbReference type="EMBL" id="CM034400">
    <property type="protein sequence ID" value="KAJ0175963.1"/>
    <property type="molecule type" value="Genomic_DNA"/>
</dbReference>
<protein>
    <submittedName>
        <fullName evidence="1">Uncharacterized protein</fullName>
    </submittedName>
</protein>
<organism evidence="1 2">
    <name type="scientific">Dendrolimus kikuchii</name>
    <dbReference type="NCBI Taxonomy" id="765133"/>
    <lineage>
        <taxon>Eukaryota</taxon>
        <taxon>Metazoa</taxon>
        <taxon>Ecdysozoa</taxon>
        <taxon>Arthropoda</taxon>
        <taxon>Hexapoda</taxon>
        <taxon>Insecta</taxon>
        <taxon>Pterygota</taxon>
        <taxon>Neoptera</taxon>
        <taxon>Endopterygota</taxon>
        <taxon>Lepidoptera</taxon>
        <taxon>Glossata</taxon>
        <taxon>Ditrysia</taxon>
        <taxon>Bombycoidea</taxon>
        <taxon>Lasiocampidae</taxon>
        <taxon>Dendrolimus</taxon>
    </lineage>
</organism>
<accession>A0ACC1CX99</accession>
<comment type="caution">
    <text evidence="1">The sequence shown here is derived from an EMBL/GenBank/DDBJ whole genome shotgun (WGS) entry which is preliminary data.</text>
</comment>
<gene>
    <name evidence="1" type="ORF">K1T71_008137</name>
</gene>
<proteinExistence type="predicted"/>
<evidence type="ECO:0000313" key="2">
    <source>
        <dbReference type="Proteomes" id="UP000824533"/>
    </source>
</evidence>